<dbReference type="InterPro" id="IPR025474">
    <property type="entry name" value="DUF4325"/>
</dbReference>
<keyword evidence="3" id="KW-1185">Reference proteome</keyword>
<evidence type="ECO:0000313" key="2">
    <source>
        <dbReference type="EMBL" id="TVO65682.1"/>
    </source>
</evidence>
<name>A0A557RKN9_9GAMM</name>
<dbReference type="EMBL" id="VMKP01000002">
    <property type="protein sequence ID" value="TVO65682.1"/>
    <property type="molecule type" value="Genomic_DNA"/>
</dbReference>
<comment type="caution">
    <text evidence="2">The sequence shown here is derived from an EMBL/GenBank/DDBJ whole genome shotgun (WGS) entry which is preliminary data.</text>
</comment>
<evidence type="ECO:0000259" key="1">
    <source>
        <dbReference type="Pfam" id="PF14213"/>
    </source>
</evidence>
<dbReference type="Pfam" id="PF14213">
    <property type="entry name" value="DUF4325"/>
    <property type="match status" value="1"/>
</dbReference>
<accession>A0A557RKN9</accession>
<sequence>MTSAIKPEGSDLASRATGAALRESIEQSARDDGLATVDLSGVQTLAESFADEAFGVLALRHGVDWVVEHVEFHGASEAVLTTIARVIDRRYPVEVA</sequence>
<proteinExistence type="predicted"/>
<dbReference type="AlphaFoldDB" id="A0A557RKN9"/>
<evidence type="ECO:0000313" key="3">
    <source>
        <dbReference type="Proteomes" id="UP000316688"/>
    </source>
</evidence>
<gene>
    <name evidence="2" type="ORF">FPL11_06380</name>
</gene>
<dbReference type="RefSeq" id="WP_144347882.1">
    <property type="nucleotide sequence ID" value="NZ_VMKP01000002.1"/>
</dbReference>
<reference evidence="2 3" key="1">
    <citation type="submission" date="2019-07" db="EMBL/GenBank/DDBJ databases">
        <title>Reclasification of Spiribacter aquaticus.</title>
        <authorList>
            <person name="Leon M.J."/>
            <person name="Sanchez-Porro C."/>
            <person name="Ventosa A."/>
        </authorList>
    </citation>
    <scope>NUCLEOTIDE SEQUENCE [LARGE SCALE GENOMIC DNA]</scope>
    <source>
        <strain evidence="2 3">SP30</strain>
    </source>
</reference>
<protein>
    <submittedName>
        <fullName evidence="2">DUF4325 domain-containing protein</fullName>
    </submittedName>
</protein>
<dbReference type="Proteomes" id="UP000316688">
    <property type="component" value="Unassembled WGS sequence"/>
</dbReference>
<feature type="domain" description="DUF4325" evidence="1">
    <location>
        <begin position="18"/>
        <end position="79"/>
    </location>
</feature>
<organism evidence="2 3">
    <name type="scientific">Spiribacter aquaticus</name>
    <dbReference type="NCBI Taxonomy" id="1935996"/>
    <lineage>
        <taxon>Bacteria</taxon>
        <taxon>Pseudomonadati</taxon>
        <taxon>Pseudomonadota</taxon>
        <taxon>Gammaproteobacteria</taxon>
        <taxon>Chromatiales</taxon>
        <taxon>Ectothiorhodospiraceae</taxon>
        <taxon>Spiribacter</taxon>
    </lineage>
</organism>